<dbReference type="InterPro" id="IPR050967">
    <property type="entry name" value="Thiamine_Salvage_TenA"/>
</dbReference>
<dbReference type="PANTHER" id="PTHR43198">
    <property type="entry name" value="BIFUNCTIONAL TH2 PROTEIN"/>
    <property type="match status" value="1"/>
</dbReference>
<gene>
    <name evidence="4" type="primary">tenA</name>
    <name evidence="4" type="ORF">EAS64_24675</name>
</gene>
<dbReference type="SUPFAM" id="SSF48613">
    <property type="entry name" value="Heme oxygenase-like"/>
    <property type="match status" value="1"/>
</dbReference>
<reference evidence="4 5" key="1">
    <citation type="submission" date="2018-11" db="EMBL/GenBank/DDBJ databases">
        <title>Trebonia kvetii gen.nov., sp.nov., a novel acidophilic actinobacterium, and proposal of the new actinobacterial family Treboniaceae fam. nov.</title>
        <authorList>
            <person name="Rapoport D."/>
            <person name="Sagova-Mareckova M."/>
            <person name="Sedlacek I."/>
            <person name="Provaznik J."/>
            <person name="Kralova S."/>
            <person name="Pavlinic D."/>
            <person name="Benes V."/>
            <person name="Kopecky J."/>
        </authorList>
    </citation>
    <scope>NUCLEOTIDE SEQUENCE [LARGE SCALE GENOMIC DNA]</scope>
    <source>
        <strain evidence="4 5">15Tr583</strain>
    </source>
</reference>
<dbReference type="NCBIfam" id="TIGR04306">
    <property type="entry name" value="salvage_TenA"/>
    <property type="match status" value="1"/>
</dbReference>
<dbReference type="GO" id="GO:0050334">
    <property type="term" value="F:thiaminase activity"/>
    <property type="evidence" value="ECO:0007669"/>
    <property type="project" value="UniProtKB-EC"/>
</dbReference>
<dbReference type="UniPathway" id="UPA00060"/>
<evidence type="ECO:0000256" key="2">
    <source>
        <dbReference type="RuleBase" id="RU363093"/>
    </source>
</evidence>
<comment type="similarity">
    <text evidence="2">Belongs to the TenA family.</text>
</comment>
<dbReference type="CDD" id="cd19365">
    <property type="entry name" value="TenA_C-like"/>
    <property type="match status" value="1"/>
</dbReference>
<comment type="catalytic activity">
    <reaction evidence="2">
        <text>thiamine + H2O = 5-(2-hydroxyethyl)-4-methylthiazole + 4-amino-5-hydroxymethyl-2-methylpyrimidine + H(+)</text>
        <dbReference type="Rhea" id="RHEA:17509"/>
        <dbReference type="ChEBI" id="CHEBI:15377"/>
        <dbReference type="ChEBI" id="CHEBI:15378"/>
        <dbReference type="ChEBI" id="CHEBI:16892"/>
        <dbReference type="ChEBI" id="CHEBI:17957"/>
        <dbReference type="ChEBI" id="CHEBI:18385"/>
        <dbReference type="EC" id="3.5.99.2"/>
    </reaction>
</comment>
<comment type="catalytic activity">
    <reaction evidence="2">
        <text>4-amino-5-aminomethyl-2-methylpyrimidine + H2O = 4-amino-5-hydroxymethyl-2-methylpyrimidine + NH4(+)</text>
        <dbReference type="Rhea" id="RHEA:31799"/>
        <dbReference type="ChEBI" id="CHEBI:15377"/>
        <dbReference type="ChEBI" id="CHEBI:16892"/>
        <dbReference type="ChEBI" id="CHEBI:28938"/>
        <dbReference type="ChEBI" id="CHEBI:63416"/>
        <dbReference type="EC" id="3.5.99.2"/>
    </reaction>
</comment>
<proteinExistence type="inferred from homology"/>
<dbReference type="Proteomes" id="UP000460272">
    <property type="component" value="Unassembled WGS sequence"/>
</dbReference>
<dbReference type="EMBL" id="RPFW01000004">
    <property type="protein sequence ID" value="TVZ03568.1"/>
    <property type="molecule type" value="Genomic_DNA"/>
</dbReference>
<dbReference type="GO" id="GO:0009228">
    <property type="term" value="P:thiamine biosynthetic process"/>
    <property type="evidence" value="ECO:0007669"/>
    <property type="project" value="UniProtKB-KW"/>
</dbReference>
<dbReference type="OrthoDB" id="34166at2"/>
<dbReference type="GO" id="GO:0005829">
    <property type="term" value="C:cytosol"/>
    <property type="evidence" value="ECO:0007669"/>
    <property type="project" value="TreeGrafter"/>
</dbReference>
<dbReference type="Gene3D" id="1.20.910.10">
    <property type="entry name" value="Heme oxygenase-like"/>
    <property type="match status" value="1"/>
</dbReference>
<organism evidence="4 5">
    <name type="scientific">Trebonia kvetii</name>
    <dbReference type="NCBI Taxonomy" id="2480626"/>
    <lineage>
        <taxon>Bacteria</taxon>
        <taxon>Bacillati</taxon>
        <taxon>Actinomycetota</taxon>
        <taxon>Actinomycetes</taxon>
        <taxon>Streptosporangiales</taxon>
        <taxon>Treboniaceae</taxon>
        <taxon>Trebonia</taxon>
    </lineage>
</organism>
<name>A0A6P2BXA5_9ACTN</name>
<dbReference type="PANTHER" id="PTHR43198:SF2">
    <property type="entry name" value="SI:CH1073-67J19.1-RELATED"/>
    <property type="match status" value="1"/>
</dbReference>
<dbReference type="InterPro" id="IPR016084">
    <property type="entry name" value="Haem_Oase-like_multi-hlx"/>
</dbReference>
<feature type="domain" description="Thiaminase-2/PQQC" evidence="3">
    <location>
        <begin position="20"/>
        <end position="225"/>
    </location>
</feature>
<accession>A0A6P2BXA5</accession>
<dbReference type="Pfam" id="PF03070">
    <property type="entry name" value="TENA_THI-4"/>
    <property type="match status" value="1"/>
</dbReference>
<keyword evidence="5" id="KW-1185">Reference proteome</keyword>
<protein>
    <recommendedName>
        <fullName evidence="2">Aminopyrimidine aminohydrolase</fullName>
        <ecNumber evidence="2">3.5.99.2</ecNumber>
    </recommendedName>
</protein>
<dbReference type="EC" id="3.5.99.2" evidence="2"/>
<sequence length="232" mass="25586">MTQAADAPPGARPGWTGQLWAEIEPVYDAILTHPFIKGLTTGELSTDSFVQFISQDTHYLQEYVRVLLTLAAKAPDFAATKMLTTHAAAAAAAETGLHAELMTGLDRDPAELLAFDMRPTTRAYTTYLVATAFSGSFADGLAAVMPCFWIYAEVGKQLQQAGSPNPVYQRWIDSYGSEEYLSEVLLALDLTDKIGADLGAEDEARARRHFAMAARYEWMFWDAAHRLESWPV</sequence>
<dbReference type="InterPro" id="IPR004305">
    <property type="entry name" value="Thiaminase-2/PQQC"/>
</dbReference>
<evidence type="ECO:0000313" key="4">
    <source>
        <dbReference type="EMBL" id="TVZ03568.1"/>
    </source>
</evidence>
<keyword evidence="2" id="KW-0784">Thiamine biosynthesis</keyword>
<evidence type="ECO:0000256" key="1">
    <source>
        <dbReference type="ARBA" id="ARBA00004948"/>
    </source>
</evidence>
<comment type="pathway">
    <text evidence="1 2">Cofactor biosynthesis; thiamine diphosphate biosynthesis.</text>
</comment>
<evidence type="ECO:0000259" key="3">
    <source>
        <dbReference type="Pfam" id="PF03070"/>
    </source>
</evidence>
<keyword evidence="2" id="KW-0378">Hydrolase</keyword>
<dbReference type="RefSeq" id="WP_145856461.1">
    <property type="nucleotide sequence ID" value="NZ_RPFW01000004.1"/>
</dbReference>
<dbReference type="GO" id="GO:0009229">
    <property type="term" value="P:thiamine diphosphate biosynthetic process"/>
    <property type="evidence" value="ECO:0007669"/>
    <property type="project" value="UniProtKB-UniPathway"/>
</dbReference>
<dbReference type="AlphaFoldDB" id="A0A6P2BXA5"/>
<comment type="caution">
    <text evidence="4">The sequence shown here is derived from an EMBL/GenBank/DDBJ whole genome shotgun (WGS) entry which is preliminary data.</text>
</comment>
<comment type="function">
    <text evidence="2">Catalyzes an amino-pyrimidine hydrolysis reaction at the C5' of the pyrimidine moiety of thiamine compounds, a reaction that is part of a thiamine salvage pathway.</text>
</comment>
<dbReference type="InterPro" id="IPR027574">
    <property type="entry name" value="Thiaminase_II"/>
</dbReference>
<evidence type="ECO:0000313" key="5">
    <source>
        <dbReference type="Proteomes" id="UP000460272"/>
    </source>
</evidence>